<dbReference type="PROSITE" id="PS00201">
    <property type="entry name" value="FLAVODOXIN"/>
    <property type="match status" value="1"/>
</dbReference>
<proteinExistence type="predicted"/>
<dbReference type="PROSITE" id="PS50902">
    <property type="entry name" value="FLAVODOXIN_LIKE"/>
    <property type="match status" value="1"/>
</dbReference>
<dbReference type="InterPro" id="IPR001226">
    <property type="entry name" value="Flavodoxin_CS"/>
</dbReference>
<comment type="caution">
    <text evidence="2">The sequence shown here is derived from an EMBL/GenBank/DDBJ whole genome shotgun (WGS) entry which is preliminary data.</text>
</comment>
<dbReference type="GO" id="GO:0010181">
    <property type="term" value="F:FMN binding"/>
    <property type="evidence" value="ECO:0007669"/>
    <property type="project" value="InterPro"/>
</dbReference>
<dbReference type="Proteomes" id="UP000220669">
    <property type="component" value="Unassembled WGS sequence"/>
</dbReference>
<sequence length="44" mass="5056">MMKNLKTLIVYYSRTGNTKVVAKLIQEMVGGDRVQIETEKRPTD</sequence>
<dbReference type="InterPro" id="IPR008254">
    <property type="entry name" value="Flavodoxin/NO_synth"/>
</dbReference>
<gene>
    <name evidence="2" type="ORF">CRM96_11665</name>
</gene>
<protein>
    <submittedName>
        <fullName evidence="2">Flavodoxin</fullName>
    </submittedName>
</protein>
<dbReference type="GO" id="GO:0009055">
    <property type="term" value="F:electron transfer activity"/>
    <property type="evidence" value="ECO:0007669"/>
    <property type="project" value="InterPro"/>
</dbReference>
<dbReference type="GO" id="GO:0016651">
    <property type="term" value="F:oxidoreductase activity, acting on NAD(P)H"/>
    <property type="evidence" value="ECO:0007669"/>
    <property type="project" value="UniProtKB-ARBA"/>
</dbReference>
<dbReference type="SUPFAM" id="SSF52218">
    <property type="entry name" value="Flavoproteins"/>
    <property type="match status" value="1"/>
</dbReference>
<dbReference type="AlphaFoldDB" id="A0AB36SA91"/>
<organism evidence="2 3">
    <name type="scientific">Enterococcus durans</name>
    <dbReference type="NCBI Taxonomy" id="53345"/>
    <lineage>
        <taxon>Bacteria</taxon>
        <taxon>Bacillati</taxon>
        <taxon>Bacillota</taxon>
        <taxon>Bacilli</taxon>
        <taxon>Lactobacillales</taxon>
        <taxon>Enterococcaceae</taxon>
        <taxon>Enterococcus</taxon>
    </lineage>
</organism>
<dbReference type="InterPro" id="IPR029039">
    <property type="entry name" value="Flavoprotein-like_sf"/>
</dbReference>
<feature type="domain" description="Flavodoxin-like" evidence="1">
    <location>
        <begin position="7"/>
        <end position="44"/>
    </location>
</feature>
<evidence type="ECO:0000313" key="2">
    <source>
        <dbReference type="EMBL" id="PEH45616.1"/>
    </source>
</evidence>
<name>A0AB36SA91_9ENTE</name>
<reference evidence="2 3" key="1">
    <citation type="submission" date="2017-09" db="EMBL/GenBank/DDBJ databases">
        <title>FDA dAtabase for Regulatory Grade micrObial Sequences (FDA-ARGOS): Supporting development and validation of Infectious Disease Dx tests.</title>
        <authorList>
            <person name="Minogue T."/>
            <person name="Wolcott M."/>
            <person name="Wasieloski L."/>
            <person name="Aguilar W."/>
            <person name="Moore D."/>
            <person name="Tallon L.J."/>
            <person name="Sadzewicz L."/>
            <person name="Ott S."/>
            <person name="Zhao X."/>
            <person name="Nagaraj S."/>
            <person name="Vavikolanu K."/>
            <person name="Aluvathingal J."/>
            <person name="Nadendla S."/>
            <person name="Sichtig H."/>
        </authorList>
    </citation>
    <scope>NUCLEOTIDE SEQUENCE [LARGE SCALE GENOMIC DNA]</scope>
    <source>
        <strain evidence="2 3">FDAARGOS_396</strain>
    </source>
</reference>
<evidence type="ECO:0000313" key="3">
    <source>
        <dbReference type="Proteomes" id="UP000220669"/>
    </source>
</evidence>
<dbReference type="EMBL" id="PDEB01000004">
    <property type="protein sequence ID" value="PEH45616.1"/>
    <property type="molecule type" value="Genomic_DNA"/>
</dbReference>
<dbReference type="Gene3D" id="3.40.50.360">
    <property type="match status" value="1"/>
</dbReference>
<dbReference type="KEGG" id="edu:LIU_12455"/>
<evidence type="ECO:0000259" key="1">
    <source>
        <dbReference type="PROSITE" id="PS50902"/>
    </source>
</evidence>
<accession>A0AB36SA91</accession>